<reference evidence="5 6" key="1">
    <citation type="journal article" date="1998" name="DNA Res.">
        <title>Complete sequence and gene organization of the genome of a hyper-thermophilic archaebacterium, Pyrococcus horikoshii OT3.</title>
        <authorList>
            <person name="Kawarabayasi Y."/>
            <person name="Sawada M."/>
            <person name="Horikawa H."/>
            <person name="Haikawa Y."/>
            <person name="Hino Y."/>
            <person name="Yamamoto S."/>
            <person name="Sekine M."/>
            <person name="Baba S."/>
            <person name="Kosugi H."/>
            <person name="Hosoyama A."/>
            <person name="Nagai Y."/>
            <person name="Sakai M."/>
            <person name="Ogura K."/>
            <person name="Otuka R."/>
            <person name="Nakazawa H."/>
            <person name="Takamiya M."/>
            <person name="Ohfuku Y."/>
            <person name="Funahashi T."/>
            <person name="Tanaka T."/>
            <person name="Kudoh Y."/>
            <person name="Yamazaki J."/>
            <person name="Kushida N."/>
            <person name="Oguchi A."/>
            <person name="Aoki K."/>
            <person name="Nakamura Y."/>
            <person name="Robb T.F."/>
            <person name="Horikoshi K."/>
            <person name="Masuchi Y."/>
            <person name="Shizuya H."/>
            <person name="Kikuchi H."/>
        </authorList>
    </citation>
    <scope>NUCLEOTIDE SEQUENCE [LARGE SCALE GENOMIC DNA]</scope>
    <source>
        <strain evidence="6">ATCC 700860 / DSM 12428 / JCM 9974 / NBRC 100139 / OT-3</strain>
    </source>
</reference>
<dbReference type="Pfam" id="PF01881">
    <property type="entry name" value="Cas_Cas6_C"/>
    <property type="match status" value="1"/>
</dbReference>
<keyword evidence="2" id="KW-0694">RNA-binding</keyword>
<dbReference type="EMBL" id="BA000001">
    <property type="protein sequence ID" value="BAA29230.1"/>
    <property type="molecule type" value="Genomic_DNA"/>
</dbReference>
<name>O57900_PYRHO</name>
<gene>
    <name evidence="5" type="ordered locus">PH0161</name>
</gene>
<dbReference type="InterPro" id="IPR045747">
    <property type="entry name" value="CRISPR-assoc_prot_Cas6_N_sf"/>
</dbReference>
<dbReference type="AlphaFoldDB" id="O57900"/>
<dbReference type="EnsemblBacteria" id="BAA29230">
    <property type="protein sequence ID" value="BAA29230"/>
    <property type="gene ID" value="BAA29230"/>
</dbReference>
<dbReference type="Proteomes" id="UP000000752">
    <property type="component" value="Chromosome"/>
</dbReference>
<evidence type="ECO:0000256" key="3">
    <source>
        <dbReference type="ARBA" id="ARBA00023118"/>
    </source>
</evidence>
<keyword evidence="6" id="KW-1185">Reference proteome</keyword>
<proteinExistence type="inferred from homology"/>
<dbReference type="GO" id="GO:0003723">
    <property type="term" value="F:RNA binding"/>
    <property type="evidence" value="ECO:0007669"/>
    <property type="project" value="UniProtKB-KW"/>
</dbReference>
<dbReference type="PANTHER" id="PTHR36984">
    <property type="entry name" value="CRISPR-ASSOCIATED ENDORIBONUCLEASE CAS6 1"/>
    <property type="match status" value="1"/>
</dbReference>
<keyword evidence="3" id="KW-0051">Antiviral defense</keyword>
<dbReference type="Gene3D" id="3.30.70.1900">
    <property type="match status" value="1"/>
</dbReference>
<accession>O57900</accession>
<dbReference type="NCBIfam" id="TIGR01877">
    <property type="entry name" value="cas_cas6"/>
    <property type="match status" value="1"/>
</dbReference>
<protein>
    <recommendedName>
        <fullName evidence="4">CRISPR associated protein Cas6 C-terminal domain-containing protein</fullName>
    </recommendedName>
</protein>
<evidence type="ECO:0000313" key="5">
    <source>
        <dbReference type="EMBL" id="BAA29230.1"/>
    </source>
</evidence>
<dbReference type="GO" id="GO:0051607">
    <property type="term" value="P:defense response to virus"/>
    <property type="evidence" value="ECO:0007669"/>
    <property type="project" value="UniProtKB-KW"/>
</dbReference>
<dbReference type="Gene3D" id="3.30.70.1890">
    <property type="match status" value="1"/>
</dbReference>
<dbReference type="PIR" id="G71237">
    <property type="entry name" value="G71237"/>
</dbReference>
<sequence>MIYMRLKLSFIYDGDKFQPNKHAVQGFIYNMLRGTEYEDRHNRRGFKFFTFSDVFRDSKGYYSLLIASPDSGFINALYLSLKDRDHVYIGKDEIKLVEVKKFKLKLKRAFQTGSPVVIYKDSRKNEYFKLHEHRDLLFFLQRLKENAEKKFNSFYGDEFHLEGLIFDRVIPKVRKNGKVDVYVKVVKNGVPFPVIGTNWELLEKERIKPEERRFYRFIMDCGLGEKNSLGFGFLNPIKGVKN</sequence>
<evidence type="ECO:0000256" key="2">
    <source>
        <dbReference type="ARBA" id="ARBA00022884"/>
    </source>
</evidence>
<dbReference type="GO" id="GO:0016788">
    <property type="term" value="F:hydrolase activity, acting on ester bonds"/>
    <property type="evidence" value="ECO:0007669"/>
    <property type="project" value="InterPro"/>
</dbReference>
<dbReference type="PANTHER" id="PTHR36984:SF1">
    <property type="entry name" value="CRISPR-ASSOCIATED ENDORIBONUCLEASE CAS6 1"/>
    <property type="match status" value="1"/>
</dbReference>
<feature type="domain" description="CRISPR associated protein Cas6 C-terminal" evidence="4">
    <location>
        <begin position="107"/>
        <end position="235"/>
    </location>
</feature>
<dbReference type="CDD" id="cd21140">
    <property type="entry name" value="Cas6_I-like"/>
    <property type="match status" value="1"/>
</dbReference>
<dbReference type="InterPro" id="IPR010156">
    <property type="entry name" value="CRISPR-assoc_prot_Cas6"/>
</dbReference>
<dbReference type="KEGG" id="pho:PH0161"/>
<evidence type="ECO:0000313" key="6">
    <source>
        <dbReference type="Proteomes" id="UP000000752"/>
    </source>
</evidence>
<dbReference type="InterPro" id="IPR049435">
    <property type="entry name" value="Cas_Cas6_C"/>
</dbReference>
<evidence type="ECO:0000256" key="1">
    <source>
        <dbReference type="ARBA" id="ARBA00005937"/>
    </source>
</evidence>
<evidence type="ECO:0000259" key="4">
    <source>
        <dbReference type="Pfam" id="PF01881"/>
    </source>
</evidence>
<dbReference type="STRING" id="70601.gene:9377071"/>
<dbReference type="eggNOG" id="arCOG04342">
    <property type="taxonomic scope" value="Archaea"/>
</dbReference>
<organism evidence="5 6">
    <name type="scientific">Pyrococcus horikoshii (strain ATCC 700860 / DSM 12428 / JCM 9974 / NBRC 100139 / OT-3)</name>
    <dbReference type="NCBI Taxonomy" id="70601"/>
    <lineage>
        <taxon>Archaea</taxon>
        <taxon>Methanobacteriati</taxon>
        <taxon>Methanobacteriota</taxon>
        <taxon>Thermococci</taxon>
        <taxon>Thermococcales</taxon>
        <taxon>Thermococcaceae</taxon>
        <taxon>Pyrococcus</taxon>
    </lineage>
</organism>
<comment type="similarity">
    <text evidence="1">Belongs to the CRISPR-associated protein Cas6/Cse3/CasE family.</text>
</comment>